<gene>
    <name evidence="2" type="ORF">EV186_11095</name>
</gene>
<dbReference type="GO" id="GO:0046872">
    <property type="term" value="F:metal ion binding"/>
    <property type="evidence" value="ECO:0007669"/>
    <property type="project" value="InterPro"/>
</dbReference>
<dbReference type="InterPro" id="IPR024344">
    <property type="entry name" value="MDMPI_metal-binding"/>
</dbReference>
<dbReference type="Proteomes" id="UP000295444">
    <property type="component" value="Unassembled WGS sequence"/>
</dbReference>
<dbReference type="InterPro" id="IPR034660">
    <property type="entry name" value="DinB/YfiT-like"/>
</dbReference>
<sequence length="269" mass="28191">MGSGVVDDMNQLVDRTITALRAEHDVLTGLVGTITDDQLALTSGAEEWTVAQVLSHLGSGAEIGRAPIAQAAGETVTAADNQTIWARWDASAPRAQADGFVEHNSRWLDTVEALTPGQLSSLTVDFGFLPEPVSLLTALGMRLNEVANHSWDVRVALDPEAGVDTDSAAVLVDLLAGPLGFMLNWVAKPAELAAPLSVAIPGAARGAGLVIDDAVTVVDHLESPSATFNGPLEAFVRLLSGRLKPPFDKGITVDGGVTLDDLRRVFPGF</sequence>
<dbReference type="Pfam" id="PF11716">
    <property type="entry name" value="MDMPI_N"/>
    <property type="match status" value="1"/>
</dbReference>
<dbReference type="InterPro" id="IPR017517">
    <property type="entry name" value="Maleyloyr_isom"/>
</dbReference>
<dbReference type="Gene3D" id="1.20.120.450">
    <property type="entry name" value="dinb family like domain"/>
    <property type="match status" value="1"/>
</dbReference>
<evidence type="ECO:0000313" key="2">
    <source>
        <dbReference type="EMBL" id="TDP90554.1"/>
    </source>
</evidence>
<comment type="caution">
    <text evidence="2">The sequence shown here is derived from an EMBL/GenBank/DDBJ whole genome shotgun (WGS) entry which is preliminary data.</text>
</comment>
<dbReference type="SUPFAM" id="SSF109854">
    <property type="entry name" value="DinB/YfiT-like putative metalloenzymes"/>
    <property type="match status" value="1"/>
</dbReference>
<dbReference type="EMBL" id="SNXZ01000010">
    <property type="protein sequence ID" value="TDP90554.1"/>
    <property type="molecule type" value="Genomic_DNA"/>
</dbReference>
<evidence type="ECO:0000259" key="1">
    <source>
        <dbReference type="Pfam" id="PF11716"/>
    </source>
</evidence>
<organism evidence="2 3">
    <name type="scientific">Labedaea rhizosphaerae</name>
    <dbReference type="NCBI Taxonomy" id="598644"/>
    <lineage>
        <taxon>Bacteria</taxon>
        <taxon>Bacillati</taxon>
        <taxon>Actinomycetota</taxon>
        <taxon>Actinomycetes</taxon>
        <taxon>Pseudonocardiales</taxon>
        <taxon>Pseudonocardiaceae</taxon>
        <taxon>Labedaea</taxon>
    </lineage>
</organism>
<accession>A0A4R6RUX1</accession>
<reference evidence="2 3" key="1">
    <citation type="submission" date="2019-03" db="EMBL/GenBank/DDBJ databases">
        <title>Genomic Encyclopedia of Type Strains, Phase IV (KMG-IV): sequencing the most valuable type-strain genomes for metagenomic binning, comparative biology and taxonomic classification.</title>
        <authorList>
            <person name="Goeker M."/>
        </authorList>
    </citation>
    <scope>NUCLEOTIDE SEQUENCE [LARGE SCALE GENOMIC DNA]</scope>
    <source>
        <strain evidence="2 3">DSM 45361</strain>
    </source>
</reference>
<feature type="domain" description="Mycothiol-dependent maleylpyruvate isomerase metal-binding" evidence="1">
    <location>
        <begin position="20"/>
        <end position="154"/>
    </location>
</feature>
<proteinExistence type="predicted"/>
<keyword evidence="3" id="KW-1185">Reference proteome</keyword>
<name>A0A4R6RUX1_LABRH</name>
<dbReference type="NCBIfam" id="TIGR03083">
    <property type="entry name" value="maleylpyruvate isomerase family mycothiol-dependent enzyme"/>
    <property type="match status" value="1"/>
</dbReference>
<evidence type="ECO:0000313" key="3">
    <source>
        <dbReference type="Proteomes" id="UP000295444"/>
    </source>
</evidence>
<protein>
    <submittedName>
        <fullName evidence="2">Uncharacterized protein (TIGR03083 family)</fullName>
    </submittedName>
</protein>
<dbReference type="AlphaFoldDB" id="A0A4R6RUX1"/>